<name>A0A210QPP2_MIZYE</name>
<dbReference type="AlphaFoldDB" id="A0A210QPP2"/>
<dbReference type="EMBL" id="NEDP02002500">
    <property type="protein sequence ID" value="OWF50702.1"/>
    <property type="molecule type" value="Genomic_DNA"/>
</dbReference>
<feature type="compositionally biased region" description="Basic and acidic residues" evidence="1">
    <location>
        <begin position="249"/>
        <end position="262"/>
    </location>
</feature>
<gene>
    <name evidence="2" type="ORF">KP79_PYT18350</name>
</gene>
<feature type="compositionally biased region" description="Low complexity" evidence="1">
    <location>
        <begin position="354"/>
        <end position="368"/>
    </location>
</feature>
<proteinExistence type="predicted"/>
<comment type="caution">
    <text evidence="2">The sequence shown here is derived from an EMBL/GenBank/DDBJ whole genome shotgun (WGS) entry which is preliminary data.</text>
</comment>
<evidence type="ECO:0000256" key="1">
    <source>
        <dbReference type="SAM" id="MobiDB-lite"/>
    </source>
</evidence>
<feature type="region of interest" description="Disordered" evidence="1">
    <location>
        <begin position="219"/>
        <end position="272"/>
    </location>
</feature>
<dbReference type="OrthoDB" id="6143204at2759"/>
<sequence length="475" mass="53373">MSKQFSYNFSHEIIVNDAETRPSLHSSVGWRGAHGVRYTEDFRNVVYKINPNHLSCGYKKLFESSATSCLRGLEPDDGDKHDKVLTKKMKEESNTLATTVRPHTQGSCVSLHSANKYKFDSPPPHRGQAHIIQSLSAAHTSGPEKIVVKKEFRGWDVCSRPHSADSSGYLQFTSAETRDMMRNRSQSACVKFGVKREKVSMSKVQISGPTRAQSTVLRTAKDVSENRDVGQSRWHADHPTRSQSTGGRFHGDLTDRTEEESSNHSIPVPCPYVPSNTNSADAISYEFEHFMYPKDHTKKYREDYTYRKLEVIQNPRSGSSVLRMNVPRSCIPITVPMFMCSMADSSKCNTPVDLSPTRSSSPRLSPTPDKSSDAIRIAINCKKAVLKKRLAKPPVTEMGRKVPHFLLANNGTLKMEFYNNPMTFNEPEDRKTPNKPPSPIVCRSRPTIPSNAHGNIYPSSTDTHSYVIKRRKGIQ</sequence>
<feature type="compositionally biased region" description="Basic and acidic residues" evidence="1">
    <location>
        <begin position="219"/>
        <end position="240"/>
    </location>
</feature>
<accession>A0A210QPP2</accession>
<protein>
    <submittedName>
        <fullName evidence="2">Uncharacterized protein</fullName>
    </submittedName>
</protein>
<feature type="compositionally biased region" description="Polar residues" evidence="1">
    <location>
        <begin position="447"/>
        <end position="464"/>
    </location>
</feature>
<evidence type="ECO:0000313" key="3">
    <source>
        <dbReference type="Proteomes" id="UP000242188"/>
    </source>
</evidence>
<evidence type="ECO:0000313" key="2">
    <source>
        <dbReference type="EMBL" id="OWF50702.1"/>
    </source>
</evidence>
<feature type="region of interest" description="Disordered" evidence="1">
    <location>
        <begin position="349"/>
        <end position="372"/>
    </location>
</feature>
<reference evidence="2 3" key="1">
    <citation type="journal article" date="2017" name="Nat. Ecol. Evol.">
        <title>Scallop genome provides insights into evolution of bilaterian karyotype and development.</title>
        <authorList>
            <person name="Wang S."/>
            <person name="Zhang J."/>
            <person name="Jiao W."/>
            <person name="Li J."/>
            <person name="Xun X."/>
            <person name="Sun Y."/>
            <person name="Guo X."/>
            <person name="Huan P."/>
            <person name="Dong B."/>
            <person name="Zhang L."/>
            <person name="Hu X."/>
            <person name="Sun X."/>
            <person name="Wang J."/>
            <person name="Zhao C."/>
            <person name="Wang Y."/>
            <person name="Wang D."/>
            <person name="Huang X."/>
            <person name="Wang R."/>
            <person name="Lv J."/>
            <person name="Li Y."/>
            <person name="Zhang Z."/>
            <person name="Liu B."/>
            <person name="Lu W."/>
            <person name="Hui Y."/>
            <person name="Liang J."/>
            <person name="Zhou Z."/>
            <person name="Hou R."/>
            <person name="Li X."/>
            <person name="Liu Y."/>
            <person name="Li H."/>
            <person name="Ning X."/>
            <person name="Lin Y."/>
            <person name="Zhao L."/>
            <person name="Xing Q."/>
            <person name="Dou J."/>
            <person name="Li Y."/>
            <person name="Mao J."/>
            <person name="Guo H."/>
            <person name="Dou H."/>
            <person name="Li T."/>
            <person name="Mu C."/>
            <person name="Jiang W."/>
            <person name="Fu Q."/>
            <person name="Fu X."/>
            <person name="Miao Y."/>
            <person name="Liu J."/>
            <person name="Yu Q."/>
            <person name="Li R."/>
            <person name="Liao H."/>
            <person name="Li X."/>
            <person name="Kong Y."/>
            <person name="Jiang Z."/>
            <person name="Chourrout D."/>
            <person name="Li R."/>
            <person name="Bao Z."/>
        </authorList>
    </citation>
    <scope>NUCLEOTIDE SEQUENCE [LARGE SCALE GENOMIC DNA]</scope>
    <source>
        <strain evidence="2 3">PY_sf001</strain>
    </source>
</reference>
<keyword evidence="3" id="KW-1185">Reference proteome</keyword>
<organism evidence="2 3">
    <name type="scientific">Mizuhopecten yessoensis</name>
    <name type="common">Japanese scallop</name>
    <name type="synonym">Patinopecten yessoensis</name>
    <dbReference type="NCBI Taxonomy" id="6573"/>
    <lineage>
        <taxon>Eukaryota</taxon>
        <taxon>Metazoa</taxon>
        <taxon>Spiralia</taxon>
        <taxon>Lophotrochozoa</taxon>
        <taxon>Mollusca</taxon>
        <taxon>Bivalvia</taxon>
        <taxon>Autobranchia</taxon>
        <taxon>Pteriomorphia</taxon>
        <taxon>Pectinida</taxon>
        <taxon>Pectinoidea</taxon>
        <taxon>Pectinidae</taxon>
        <taxon>Mizuhopecten</taxon>
    </lineage>
</organism>
<feature type="region of interest" description="Disordered" evidence="1">
    <location>
        <begin position="445"/>
        <end position="464"/>
    </location>
</feature>
<dbReference type="Proteomes" id="UP000242188">
    <property type="component" value="Unassembled WGS sequence"/>
</dbReference>